<comment type="caution">
    <text evidence="1">The sequence shown here is derived from an EMBL/GenBank/DDBJ whole genome shotgun (WGS) entry which is preliminary data.</text>
</comment>
<dbReference type="Proteomes" id="UP000755667">
    <property type="component" value="Unassembled WGS sequence"/>
</dbReference>
<evidence type="ECO:0000313" key="3">
    <source>
        <dbReference type="Proteomes" id="UP000755667"/>
    </source>
</evidence>
<gene>
    <name evidence="1" type="ORF">JQX41_22915</name>
    <name evidence="2" type="ORF">JQX48_22950</name>
</gene>
<accession>A0A9Q2RZT9</accession>
<dbReference type="Proteomes" id="UP000809440">
    <property type="component" value="Unassembled WGS sequence"/>
</dbReference>
<dbReference type="GeneID" id="62643241"/>
<organism evidence="1 3">
    <name type="scientific">Marivita cryptomonadis</name>
    <dbReference type="NCBI Taxonomy" id="505252"/>
    <lineage>
        <taxon>Bacteria</taxon>
        <taxon>Pseudomonadati</taxon>
        <taxon>Pseudomonadota</taxon>
        <taxon>Alphaproteobacteria</taxon>
        <taxon>Rhodobacterales</taxon>
        <taxon>Roseobacteraceae</taxon>
        <taxon>Marivita</taxon>
    </lineage>
</organism>
<dbReference type="EMBL" id="JAFBXE010000029">
    <property type="protein sequence ID" value="MBM2415165.1"/>
    <property type="molecule type" value="Genomic_DNA"/>
</dbReference>
<keyword evidence="4" id="KW-1185">Reference proteome</keyword>
<reference evidence="1 4" key="1">
    <citation type="submission" date="2021-01" db="EMBL/GenBank/DDBJ databases">
        <title>Diatom-associated Roseobacters Show Island Model of Population Structure.</title>
        <authorList>
            <person name="Qu L."/>
            <person name="Feng X."/>
            <person name="Chen Y."/>
            <person name="Li L."/>
            <person name="Wang X."/>
            <person name="Hu Z."/>
            <person name="Wang H."/>
            <person name="Luo H."/>
        </authorList>
    </citation>
    <scope>NUCLEOTIDE SEQUENCE</scope>
    <source>
        <strain evidence="2 4">CC28-63</strain>
        <strain evidence="1">CC28-69</strain>
    </source>
</reference>
<name>A0A9Q2RZT9_9RHOB</name>
<dbReference type="EMBL" id="JAFBXF010000029">
    <property type="protein sequence ID" value="MBM2419839.1"/>
    <property type="molecule type" value="Genomic_DNA"/>
</dbReference>
<sequence>MTKKALILDPLYEADRISRLKDLARQELDWTFVQLNFGESQRPPNDGRVDFYNRLLDEVRTADIILGFGDYTWFKYCSGMGSDFVELMEKRLVEGCPFYLQLIRTGSEISLGQLEPTFMRFLRRLEIIPSDRKVFSRIDSHLAHQSGGSVWFNKDDKSILNPQLFKGINRILISQVNTVDYVGDVFPIVQIGPTHFEVDSGDNLVNRPLGDRAAVAVERRTDSEFAIVICGEFSRDPVETLGGVVHGIDENEVAVRQILFQIDQAADAPDNRAVIAFREFSKLERALGSLIQSRLVLEANGEPIHSYFPERVLKNTFTEGRYDYSLANYSDLILILSENWHLFSPFFDISKSKIKAALSSINFGPRRHIAHPHKALLDEYKFPESDLIKIRSALTLVLSAYNRMKPTL</sequence>
<dbReference type="RefSeq" id="WP_085633490.1">
    <property type="nucleotide sequence ID" value="NZ_JAFBWU010000029.1"/>
</dbReference>
<evidence type="ECO:0000313" key="1">
    <source>
        <dbReference type="EMBL" id="MBM2415165.1"/>
    </source>
</evidence>
<protein>
    <submittedName>
        <fullName evidence="1">Uncharacterized protein</fullName>
    </submittedName>
</protein>
<evidence type="ECO:0000313" key="2">
    <source>
        <dbReference type="EMBL" id="MBM2419839.1"/>
    </source>
</evidence>
<evidence type="ECO:0000313" key="4">
    <source>
        <dbReference type="Proteomes" id="UP000809440"/>
    </source>
</evidence>
<dbReference type="AlphaFoldDB" id="A0A9Q2RZT9"/>
<proteinExistence type="predicted"/>